<reference evidence="1 2" key="1">
    <citation type="submission" date="2016-04" db="EMBL/GenBank/DDBJ databases">
        <title>Complete genome sequence of natural rubber-degrading, novel Gram-negative bacterium, Rhizobacter gummiphilus strain NS21.</title>
        <authorList>
            <person name="Tabata M."/>
            <person name="Kasai D."/>
            <person name="Fukuda M."/>
        </authorList>
    </citation>
    <scope>NUCLEOTIDE SEQUENCE [LARGE SCALE GENOMIC DNA]</scope>
    <source>
        <strain evidence="1 2">NS21</strain>
    </source>
</reference>
<dbReference type="KEGG" id="rgu:A4W93_26700"/>
<name>A0A1W6LG20_9BURK</name>
<dbReference type="AlphaFoldDB" id="A0A1W6LG20"/>
<dbReference type="Proteomes" id="UP000193427">
    <property type="component" value="Chromosome"/>
</dbReference>
<dbReference type="STRING" id="946333.A4W93_26700"/>
<protein>
    <submittedName>
        <fullName evidence="1">Uncharacterized protein</fullName>
    </submittedName>
</protein>
<dbReference type="InterPro" id="IPR011473">
    <property type="entry name" value="DUF1579"/>
</dbReference>
<keyword evidence="2" id="KW-1185">Reference proteome</keyword>
<organism evidence="1 2">
    <name type="scientific">Piscinibacter gummiphilus</name>
    <dbReference type="NCBI Taxonomy" id="946333"/>
    <lineage>
        <taxon>Bacteria</taxon>
        <taxon>Pseudomonadati</taxon>
        <taxon>Pseudomonadota</taxon>
        <taxon>Betaproteobacteria</taxon>
        <taxon>Burkholderiales</taxon>
        <taxon>Sphaerotilaceae</taxon>
        <taxon>Piscinibacter</taxon>
    </lineage>
</organism>
<evidence type="ECO:0000313" key="1">
    <source>
        <dbReference type="EMBL" id="ARN23205.1"/>
    </source>
</evidence>
<proteinExistence type="predicted"/>
<sequence length="154" mass="17230">MEDIKPTAEHAWLDRFVGEWTTEARMGDEVYKGTETVTRFGPFWVQCVGTCGMPGGDTGTMVLTLGYDAEAKKFTGTWIGSMMPKLWVYDITREADGTTLTMAADGPAMDGNGTAKYRDVIKWIDNDTREFSGWTQKADGSWSQMMSSTIRRKK</sequence>
<accession>A0A1W6LG20</accession>
<dbReference type="EMBL" id="CP015118">
    <property type="protein sequence ID" value="ARN23205.1"/>
    <property type="molecule type" value="Genomic_DNA"/>
</dbReference>
<gene>
    <name evidence="1" type="ORF">A4W93_26700</name>
</gene>
<evidence type="ECO:0000313" key="2">
    <source>
        <dbReference type="Proteomes" id="UP000193427"/>
    </source>
</evidence>
<dbReference type="OrthoDB" id="512336at2"/>
<dbReference type="RefSeq" id="WP_085753522.1">
    <property type="nucleotide sequence ID" value="NZ_BSPR01000017.1"/>
</dbReference>
<dbReference type="Pfam" id="PF07617">
    <property type="entry name" value="DUF1579"/>
    <property type="match status" value="1"/>
</dbReference>